<dbReference type="GO" id="GO:0006298">
    <property type="term" value="P:mismatch repair"/>
    <property type="evidence" value="ECO:0007669"/>
    <property type="project" value="TreeGrafter"/>
</dbReference>
<keyword evidence="7" id="KW-0540">Nuclease</keyword>
<organism evidence="12">
    <name type="scientific">marine metagenome</name>
    <dbReference type="NCBI Taxonomy" id="408172"/>
    <lineage>
        <taxon>unclassified sequences</taxon>
        <taxon>metagenomes</taxon>
        <taxon>ecological metagenomes</taxon>
    </lineage>
</organism>
<name>A0A382HX60_9ZZZZ</name>
<proteinExistence type="predicted"/>
<evidence type="ECO:0000256" key="7">
    <source>
        <dbReference type="ARBA" id="ARBA00022722"/>
    </source>
</evidence>
<keyword evidence="9" id="KW-0255">Endonuclease</keyword>
<evidence type="ECO:0000256" key="4">
    <source>
        <dbReference type="ARBA" id="ARBA00004496"/>
    </source>
</evidence>
<evidence type="ECO:0000256" key="6">
    <source>
        <dbReference type="ARBA" id="ARBA00022490"/>
    </source>
</evidence>
<dbReference type="GO" id="GO:0032299">
    <property type="term" value="C:ribonuclease H2 complex"/>
    <property type="evidence" value="ECO:0007669"/>
    <property type="project" value="TreeGrafter"/>
</dbReference>
<dbReference type="InterPro" id="IPR001352">
    <property type="entry name" value="RNase_HII/HIII"/>
</dbReference>
<dbReference type="GO" id="GO:0046872">
    <property type="term" value="F:metal ion binding"/>
    <property type="evidence" value="ECO:0007669"/>
    <property type="project" value="UniProtKB-KW"/>
</dbReference>
<comment type="cofactor">
    <cofactor evidence="3">
        <name>Mg(2+)</name>
        <dbReference type="ChEBI" id="CHEBI:18420"/>
    </cofactor>
</comment>
<dbReference type="PANTHER" id="PTHR10954">
    <property type="entry name" value="RIBONUCLEASE H2 SUBUNIT A"/>
    <property type="match status" value="1"/>
</dbReference>
<dbReference type="GO" id="GO:0043137">
    <property type="term" value="P:DNA replication, removal of RNA primer"/>
    <property type="evidence" value="ECO:0007669"/>
    <property type="project" value="TreeGrafter"/>
</dbReference>
<reference evidence="12" key="1">
    <citation type="submission" date="2018-05" db="EMBL/GenBank/DDBJ databases">
        <authorList>
            <person name="Lanie J.A."/>
            <person name="Ng W.-L."/>
            <person name="Kazmierczak K.M."/>
            <person name="Andrzejewski T.M."/>
            <person name="Davidsen T.M."/>
            <person name="Wayne K.J."/>
            <person name="Tettelin H."/>
            <person name="Glass J.I."/>
            <person name="Rusch D."/>
            <person name="Podicherti R."/>
            <person name="Tsui H.-C.T."/>
            <person name="Winkler M.E."/>
        </authorList>
    </citation>
    <scope>NUCLEOTIDE SEQUENCE</scope>
</reference>
<keyword evidence="6" id="KW-0963">Cytoplasm</keyword>
<keyword evidence="8" id="KW-0479">Metal-binding</keyword>
<dbReference type="PROSITE" id="PS51975">
    <property type="entry name" value="RNASE_H_2"/>
    <property type="match status" value="1"/>
</dbReference>
<comment type="catalytic activity">
    <reaction evidence="1">
        <text>Endonucleolytic cleavage to 5'-phosphomonoester.</text>
        <dbReference type="EC" id="3.1.26.4"/>
    </reaction>
</comment>
<evidence type="ECO:0000256" key="5">
    <source>
        <dbReference type="ARBA" id="ARBA00012180"/>
    </source>
</evidence>
<dbReference type="AlphaFoldDB" id="A0A382HX60"/>
<comment type="subcellular location">
    <subcellularLocation>
        <location evidence="4">Cytoplasm</location>
    </subcellularLocation>
</comment>
<sequence length="117" mass="13334">MSYPNFNIEKKIGGTVIGIDEVGRGPLAGPVVSCACIFFDYSIEQSQLFLFDDSKKLTIKKRCEAFHKVYQLKKENKLRFALGFANVVEIDKFNILEAVKISMKRAVQKLHYEKANL</sequence>
<protein>
    <recommendedName>
        <fullName evidence="5">ribonuclease H</fullName>
        <ecNumber evidence="5">3.1.26.4</ecNumber>
    </recommendedName>
</protein>
<evidence type="ECO:0000256" key="2">
    <source>
        <dbReference type="ARBA" id="ARBA00001936"/>
    </source>
</evidence>
<dbReference type="GO" id="GO:0005737">
    <property type="term" value="C:cytoplasm"/>
    <property type="evidence" value="ECO:0007669"/>
    <property type="project" value="UniProtKB-SubCell"/>
</dbReference>
<dbReference type="InterPro" id="IPR024567">
    <property type="entry name" value="RNase_HII/HIII_dom"/>
</dbReference>
<evidence type="ECO:0000256" key="1">
    <source>
        <dbReference type="ARBA" id="ARBA00000077"/>
    </source>
</evidence>
<dbReference type="InterPro" id="IPR012337">
    <property type="entry name" value="RNaseH-like_sf"/>
</dbReference>
<evidence type="ECO:0000313" key="12">
    <source>
        <dbReference type="EMBL" id="SVB91878.1"/>
    </source>
</evidence>
<dbReference type="Gene3D" id="3.30.420.10">
    <property type="entry name" value="Ribonuclease H-like superfamily/Ribonuclease H"/>
    <property type="match status" value="1"/>
</dbReference>
<dbReference type="EC" id="3.1.26.4" evidence="5"/>
<feature type="domain" description="RNase H type-2" evidence="11">
    <location>
        <begin position="14"/>
        <end position="117"/>
    </location>
</feature>
<dbReference type="EMBL" id="UINC01063832">
    <property type="protein sequence ID" value="SVB91878.1"/>
    <property type="molecule type" value="Genomic_DNA"/>
</dbReference>
<dbReference type="SUPFAM" id="SSF53098">
    <property type="entry name" value="Ribonuclease H-like"/>
    <property type="match status" value="1"/>
</dbReference>
<evidence type="ECO:0000256" key="10">
    <source>
        <dbReference type="ARBA" id="ARBA00022801"/>
    </source>
</evidence>
<evidence type="ECO:0000256" key="3">
    <source>
        <dbReference type="ARBA" id="ARBA00001946"/>
    </source>
</evidence>
<feature type="non-terminal residue" evidence="12">
    <location>
        <position position="117"/>
    </location>
</feature>
<dbReference type="GO" id="GO:0003723">
    <property type="term" value="F:RNA binding"/>
    <property type="evidence" value="ECO:0007669"/>
    <property type="project" value="InterPro"/>
</dbReference>
<gene>
    <name evidence="12" type="ORF">METZ01_LOCUS244732</name>
</gene>
<accession>A0A382HX60</accession>
<dbReference type="InterPro" id="IPR036397">
    <property type="entry name" value="RNaseH_sf"/>
</dbReference>
<evidence type="ECO:0000259" key="11">
    <source>
        <dbReference type="PROSITE" id="PS51975"/>
    </source>
</evidence>
<dbReference type="Pfam" id="PF01351">
    <property type="entry name" value="RNase_HII"/>
    <property type="match status" value="1"/>
</dbReference>
<comment type="cofactor">
    <cofactor evidence="2">
        <name>Mn(2+)</name>
        <dbReference type="ChEBI" id="CHEBI:29035"/>
    </cofactor>
</comment>
<dbReference type="GO" id="GO:0004523">
    <property type="term" value="F:RNA-DNA hybrid ribonuclease activity"/>
    <property type="evidence" value="ECO:0007669"/>
    <property type="project" value="UniProtKB-EC"/>
</dbReference>
<evidence type="ECO:0000256" key="9">
    <source>
        <dbReference type="ARBA" id="ARBA00022759"/>
    </source>
</evidence>
<dbReference type="PANTHER" id="PTHR10954:SF18">
    <property type="entry name" value="RIBONUCLEASE HII"/>
    <property type="match status" value="1"/>
</dbReference>
<evidence type="ECO:0000256" key="8">
    <source>
        <dbReference type="ARBA" id="ARBA00022723"/>
    </source>
</evidence>
<keyword evidence="10" id="KW-0378">Hydrolase</keyword>